<evidence type="ECO:0000259" key="1">
    <source>
        <dbReference type="Pfam" id="PF00487"/>
    </source>
</evidence>
<name>A0A2A2ZEH6_MYCAV</name>
<dbReference type="GO" id="GO:0016020">
    <property type="term" value="C:membrane"/>
    <property type="evidence" value="ECO:0007669"/>
    <property type="project" value="TreeGrafter"/>
</dbReference>
<dbReference type="InterPro" id="IPR005804">
    <property type="entry name" value="FA_desaturase_dom"/>
</dbReference>
<gene>
    <name evidence="2" type="ORF">CKJ66_20770</name>
</gene>
<evidence type="ECO:0000313" key="2">
    <source>
        <dbReference type="EMBL" id="PBA24932.1"/>
    </source>
</evidence>
<reference evidence="2 3" key="1">
    <citation type="submission" date="2017-08" db="EMBL/GenBank/DDBJ databases">
        <title>Phylogenetic analysis of Mycobacterium avium complex whole genomes.</title>
        <authorList>
            <person name="Caverly L.J."/>
            <person name="Spilker T."/>
            <person name="Lipuma J."/>
        </authorList>
    </citation>
    <scope>NUCLEOTIDE SEQUENCE [LARGE SCALE GENOMIC DNA]</scope>
    <source>
        <strain evidence="2 3">FLAC0165</strain>
    </source>
</reference>
<protein>
    <submittedName>
        <fullName evidence="2">Stearoyl-CoA 9-desaturase</fullName>
    </submittedName>
</protein>
<dbReference type="GO" id="GO:0008610">
    <property type="term" value="P:lipid biosynthetic process"/>
    <property type="evidence" value="ECO:0007669"/>
    <property type="project" value="UniProtKB-ARBA"/>
</dbReference>
<proteinExistence type="predicted"/>
<accession>A0A2A2ZEH6</accession>
<comment type="caution">
    <text evidence="2">The sequence shown here is derived from an EMBL/GenBank/DDBJ whole genome shotgun (WGS) entry which is preliminary data.</text>
</comment>
<sequence>MAITDVDVFAHLTDADIENLAVELDAIRQDVEDSRGERDARYIRRTIAAQRALEVTGRLLLAASSRRSAWWAGTVTLGVAKIIENMEIGHNVMHGQWDWMNDPEIHSSTWEWDMSGSSKHWRYTHNFVHHKYTNILGMDDDVGYGMLRVTRDQRWKRFNLFNLVWNTLLALLFEWGVGLQHVEIGKILKRRMDHEEARQRIDEFLVKAGRQVVKDYVAFPALTSLSPGATFLSTLKANAMANVIRNVWANAVIFCGHFPDGAEKFTKTDMIGETKGQWYLRQMLGSANFEAGPVLRFMSGNLCHQIEHHLYPDLPSNRLHEISVRVRQVCDKYDLPYTTGSFLFQYAKTWRTLAKLSLPNKYLRDDADNAPETRSERMFAELDPDFLGTDPATGRRRGLKSAIAAVRGWRRGKRASVARRTGGELAA</sequence>
<dbReference type="PANTHER" id="PTHR19353:SF19">
    <property type="entry name" value="DELTA(5) FATTY ACID DESATURASE C-RELATED"/>
    <property type="match status" value="1"/>
</dbReference>
<evidence type="ECO:0000313" key="3">
    <source>
        <dbReference type="Proteomes" id="UP000217768"/>
    </source>
</evidence>
<dbReference type="Pfam" id="PF00487">
    <property type="entry name" value="FA_desaturase"/>
    <property type="match status" value="1"/>
</dbReference>
<dbReference type="Proteomes" id="UP000217768">
    <property type="component" value="Unassembled WGS sequence"/>
</dbReference>
<dbReference type="EMBL" id="NSFD01000051">
    <property type="protein sequence ID" value="PBA24932.1"/>
    <property type="molecule type" value="Genomic_DNA"/>
</dbReference>
<dbReference type="GO" id="GO:0016717">
    <property type="term" value="F:oxidoreductase activity, acting on paired donors, with oxidation of a pair of donors resulting in the reduction of molecular oxygen to two molecules of water"/>
    <property type="evidence" value="ECO:0007669"/>
    <property type="project" value="TreeGrafter"/>
</dbReference>
<dbReference type="RefSeq" id="WP_031347668.1">
    <property type="nucleotide sequence ID" value="NZ_JAIZBP010000004.1"/>
</dbReference>
<organism evidence="2 3">
    <name type="scientific">Mycobacterium avium</name>
    <dbReference type="NCBI Taxonomy" id="1764"/>
    <lineage>
        <taxon>Bacteria</taxon>
        <taxon>Bacillati</taxon>
        <taxon>Actinomycetota</taxon>
        <taxon>Actinomycetes</taxon>
        <taxon>Mycobacteriales</taxon>
        <taxon>Mycobacteriaceae</taxon>
        <taxon>Mycobacterium</taxon>
        <taxon>Mycobacterium avium complex (MAC)</taxon>
    </lineage>
</organism>
<dbReference type="CDD" id="cd03506">
    <property type="entry name" value="Delta6-FADS-like"/>
    <property type="match status" value="1"/>
</dbReference>
<dbReference type="AlphaFoldDB" id="A0A2A2ZEH6"/>
<feature type="domain" description="Fatty acid desaturase" evidence="1">
    <location>
        <begin position="69"/>
        <end position="339"/>
    </location>
</feature>
<dbReference type="PANTHER" id="PTHR19353">
    <property type="entry name" value="FATTY ACID DESATURASE 2"/>
    <property type="match status" value="1"/>
</dbReference>
<dbReference type="InterPro" id="IPR012171">
    <property type="entry name" value="Fatty_acid_desaturase"/>
</dbReference>